<name>A0ABT0LC53_9GAMM</name>
<evidence type="ECO:0000256" key="3">
    <source>
        <dbReference type="ARBA" id="ARBA00012754"/>
    </source>
</evidence>
<keyword evidence="4" id="KW-0732">Signal</keyword>
<dbReference type="PANTHER" id="PTHR43730">
    <property type="entry name" value="BETA-MANNOSIDASE"/>
    <property type="match status" value="1"/>
</dbReference>
<dbReference type="Gene3D" id="3.20.20.80">
    <property type="entry name" value="Glycosidases"/>
    <property type="match status" value="1"/>
</dbReference>
<dbReference type="Pfam" id="PF22666">
    <property type="entry name" value="Glyco_hydro_2_N2"/>
    <property type="match status" value="1"/>
</dbReference>
<dbReference type="Proteomes" id="UP001203423">
    <property type="component" value="Unassembled WGS sequence"/>
</dbReference>
<dbReference type="Gene3D" id="2.60.40.10">
    <property type="entry name" value="Immunoglobulins"/>
    <property type="match status" value="1"/>
</dbReference>
<keyword evidence="6" id="KW-0326">Glycosidase</keyword>
<dbReference type="PROSITE" id="PS51257">
    <property type="entry name" value="PROKAR_LIPOPROTEIN"/>
    <property type="match status" value="1"/>
</dbReference>
<evidence type="ECO:0000256" key="4">
    <source>
        <dbReference type="ARBA" id="ARBA00022729"/>
    </source>
</evidence>
<dbReference type="InterPro" id="IPR013783">
    <property type="entry name" value="Ig-like_fold"/>
</dbReference>
<keyword evidence="5" id="KW-0378">Hydrolase</keyword>
<feature type="domain" description="Glycoside hydrolase family 2 immunoglobulin-like beta-sandwich" evidence="7">
    <location>
        <begin position="190"/>
        <end position="307"/>
    </location>
</feature>
<keyword evidence="11" id="KW-1185">Reference proteome</keyword>
<comment type="catalytic activity">
    <reaction evidence="1">
        <text>Hydrolysis of terminal, non-reducing beta-D-mannose residues in beta-D-mannosides.</text>
        <dbReference type="EC" id="3.2.1.25"/>
    </reaction>
</comment>
<feature type="domain" description="Glycoside hydrolase family 2 catalytic" evidence="8">
    <location>
        <begin position="315"/>
        <end position="513"/>
    </location>
</feature>
<organism evidence="10 11">
    <name type="scientific">Shewanella surugensis</name>
    <dbReference type="NCBI Taxonomy" id="212020"/>
    <lineage>
        <taxon>Bacteria</taxon>
        <taxon>Pseudomonadati</taxon>
        <taxon>Pseudomonadota</taxon>
        <taxon>Gammaproteobacteria</taxon>
        <taxon>Alteromonadales</taxon>
        <taxon>Shewanellaceae</taxon>
        <taxon>Shewanella</taxon>
    </lineage>
</organism>
<comment type="caution">
    <text evidence="10">The sequence shown here is derived from an EMBL/GenBank/DDBJ whole genome shotgun (WGS) entry which is preliminary data.</text>
</comment>
<dbReference type="InterPro" id="IPR017853">
    <property type="entry name" value="GH"/>
</dbReference>
<evidence type="ECO:0000259" key="8">
    <source>
        <dbReference type="Pfam" id="PF02836"/>
    </source>
</evidence>
<dbReference type="InterPro" id="IPR054593">
    <property type="entry name" value="Beta-mannosidase-like_N2"/>
</dbReference>
<dbReference type="Pfam" id="PF02836">
    <property type="entry name" value="Glyco_hydro_2_C"/>
    <property type="match status" value="1"/>
</dbReference>
<evidence type="ECO:0000259" key="9">
    <source>
        <dbReference type="Pfam" id="PF22666"/>
    </source>
</evidence>
<evidence type="ECO:0000256" key="1">
    <source>
        <dbReference type="ARBA" id="ARBA00000829"/>
    </source>
</evidence>
<feature type="domain" description="Beta-mannosidase-like galactose-binding" evidence="9">
    <location>
        <begin position="68"/>
        <end position="148"/>
    </location>
</feature>
<reference evidence="10 11" key="1">
    <citation type="submission" date="2022-01" db="EMBL/GenBank/DDBJ databases">
        <title>Whole genome-based taxonomy of the Shewanellaceae.</title>
        <authorList>
            <person name="Martin-Rodriguez A.J."/>
        </authorList>
    </citation>
    <scope>NUCLEOTIDE SEQUENCE [LARGE SCALE GENOMIC DNA]</scope>
    <source>
        <strain evidence="10 11">DSM 17177</strain>
    </source>
</reference>
<dbReference type="InterPro" id="IPR006102">
    <property type="entry name" value="Ig-like_GH2"/>
</dbReference>
<evidence type="ECO:0000256" key="2">
    <source>
        <dbReference type="ARBA" id="ARBA00007401"/>
    </source>
</evidence>
<gene>
    <name evidence="10" type="ORF">L2764_12375</name>
</gene>
<dbReference type="PANTHER" id="PTHR43730:SF1">
    <property type="entry name" value="BETA-MANNOSIDASE"/>
    <property type="match status" value="1"/>
</dbReference>
<dbReference type="InterPro" id="IPR036156">
    <property type="entry name" value="Beta-gal/glucu_dom_sf"/>
</dbReference>
<dbReference type="InterPro" id="IPR050887">
    <property type="entry name" value="Beta-mannosidase_GH2"/>
</dbReference>
<sequence>MKGCLIAVSIYFALGCCNPPVWQSNVQSLNGTWLLEYSSSSTAPFRSSEIPVPSNWSSYGIEHHGVAFYSREFNLDMLNKNERLWLVFDAVDYSADVSVNGKLLAQHHGYFSPFKTEVTSAVSEGINQLNVKVTSPIETNGEDWSLNKTLIKGVLSHHDTRPGSAWSDAGQDRNSGGIWGDVSLISTGPVAISSVKVTPNIIDLKTVKTGGKVVVDLDSYFRGQIRVDFTLLNAEDRLDSQHSMLVNVTHNQQQVHWDFPEKPRDLWWPWDWGSPTLYSLQVSVSVVDALFELDKVSDQQKVDIGFRQFQFDEKQATFYVNGEAYFIRGTNYIASQWLGDMTFDDYEQDILFMQQANINSVRVHAHVTGKHFYQLADRYGMIVWQDFPLQWGYLDDPNFTKEAVRQTKVMTDMLFNHASIAIWCGHNEPPWDAVWMAQQYKSYQAEHNQKLTEAVYQQLLKTQDARIVRKASFTREHPWFGWYWGRYQFYRDKPLAPIVSEFGAQALPSLSLMKQILSNSTQPNSTRWPLTFDDINLLKYHNYQPEQTLNIAQIEMGNSLKEFVSHSQRYQANVIKYASESLRLRRQTDIAAIYQFMFVDSWPSITWSVLDYQRHPKAGFDTMQQAYQILLPVVEALPNVQTKSMAVALINDSRVSYHNASVWLVDETTQMPLLQVNVNIKPNGMTRIKLPISRLKVEKFSLIVKDPSGKVLSINEYNTEQLERELL</sequence>
<evidence type="ECO:0000259" key="7">
    <source>
        <dbReference type="Pfam" id="PF00703"/>
    </source>
</evidence>
<dbReference type="SUPFAM" id="SSF49303">
    <property type="entry name" value="beta-Galactosidase/glucuronidase domain"/>
    <property type="match status" value="1"/>
</dbReference>
<dbReference type="Gene3D" id="2.60.120.260">
    <property type="entry name" value="Galactose-binding domain-like"/>
    <property type="match status" value="1"/>
</dbReference>
<evidence type="ECO:0000313" key="10">
    <source>
        <dbReference type="EMBL" id="MCL1125248.1"/>
    </source>
</evidence>
<evidence type="ECO:0000256" key="5">
    <source>
        <dbReference type="ARBA" id="ARBA00022801"/>
    </source>
</evidence>
<accession>A0ABT0LC53</accession>
<evidence type="ECO:0000313" key="11">
    <source>
        <dbReference type="Proteomes" id="UP001203423"/>
    </source>
</evidence>
<dbReference type="InterPro" id="IPR006103">
    <property type="entry name" value="Glyco_hydro_2_cat"/>
</dbReference>
<dbReference type="RefSeq" id="WP_248940564.1">
    <property type="nucleotide sequence ID" value="NZ_JAKIKS010000043.1"/>
</dbReference>
<dbReference type="SUPFAM" id="SSF49785">
    <property type="entry name" value="Galactose-binding domain-like"/>
    <property type="match status" value="1"/>
</dbReference>
<dbReference type="EC" id="3.2.1.25" evidence="3"/>
<dbReference type="SUPFAM" id="SSF51445">
    <property type="entry name" value="(Trans)glycosidases"/>
    <property type="match status" value="1"/>
</dbReference>
<dbReference type="Pfam" id="PF00703">
    <property type="entry name" value="Glyco_hydro_2"/>
    <property type="match status" value="1"/>
</dbReference>
<dbReference type="InterPro" id="IPR008979">
    <property type="entry name" value="Galactose-bd-like_sf"/>
</dbReference>
<dbReference type="EMBL" id="JAKIKS010000043">
    <property type="protein sequence ID" value="MCL1125248.1"/>
    <property type="molecule type" value="Genomic_DNA"/>
</dbReference>
<comment type="similarity">
    <text evidence="2">Belongs to the glycosyl hydrolase 2 family.</text>
</comment>
<evidence type="ECO:0000256" key="6">
    <source>
        <dbReference type="ARBA" id="ARBA00023295"/>
    </source>
</evidence>
<protein>
    <recommendedName>
        <fullName evidence="3">beta-mannosidase</fullName>
        <ecNumber evidence="3">3.2.1.25</ecNumber>
    </recommendedName>
</protein>
<proteinExistence type="inferred from homology"/>